<dbReference type="AlphaFoldDB" id="A0A0N4X813"/>
<evidence type="ECO:0000256" key="1">
    <source>
        <dbReference type="SAM" id="MobiDB-lite"/>
    </source>
</evidence>
<evidence type="ECO:0000313" key="2">
    <source>
        <dbReference type="EMBL" id="VDO84258.1"/>
    </source>
</evidence>
<proteinExistence type="predicted"/>
<dbReference type="EMBL" id="UZAF01022277">
    <property type="protein sequence ID" value="VDO84258.1"/>
    <property type="molecule type" value="Genomic_DNA"/>
</dbReference>
<evidence type="ECO:0000313" key="4">
    <source>
        <dbReference type="WBParaSite" id="HPLM_0002050501-mRNA-1"/>
    </source>
</evidence>
<protein>
    <submittedName>
        <fullName evidence="2 4">Uncharacterized protein</fullName>
    </submittedName>
</protein>
<reference evidence="4" key="1">
    <citation type="submission" date="2017-02" db="UniProtKB">
        <authorList>
            <consortium name="WormBaseParasite"/>
        </authorList>
    </citation>
    <scope>IDENTIFICATION</scope>
</reference>
<accession>A0A0N4X813</accession>
<gene>
    <name evidence="2" type="ORF">HPLM_LOCUS20497</name>
</gene>
<dbReference type="WBParaSite" id="HPLM_0002050501-mRNA-1">
    <property type="protein sequence ID" value="HPLM_0002050501-mRNA-1"/>
    <property type="gene ID" value="HPLM_0002050501"/>
</dbReference>
<organism evidence="4">
    <name type="scientific">Haemonchus placei</name>
    <name type="common">Barber's pole worm</name>
    <dbReference type="NCBI Taxonomy" id="6290"/>
    <lineage>
        <taxon>Eukaryota</taxon>
        <taxon>Metazoa</taxon>
        <taxon>Ecdysozoa</taxon>
        <taxon>Nematoda</taxon>
        <taxon>Chromadorea</taxon>
        <taxon>Rhabditida</taxon>
        <taxon>Rhabditina</taxon>
        <taxon>Rhabditomorpha</taxon>
        <taxon>Strongyloidea</taxon>
        <taxon>Trichostrongylidae</taxon>
        <taxon>Haemonchus</taxon>
    </lineage>
</organism>
<feature type="region of interest" description="Disordered" evidence="1">
    <location>
        <begin position="37"/>
        <end position="61"/>
    </location>
</feature>
<dbReference type="Proteomes" id="UP000268014">
    <property type="component" value="Unassembled WGS sequence"/>
</dbReference>
<reference evidence="2 3" key="2">
    <citation type="submission" date="2018-11" db="EMBL/GenBank/DDBJ databases">
        <authorList>
            <consortium name="Pathogen Informatics"/>
        </authorList>
    </citation>
    <scope>NUCLEOTIDE SEQUENCE [LARGE SCALE GENOMIC DNA]</scope>
    <source>
        <strain evidence="2 3">MHpl1</strain>
    </source>
</reference>
<feature type="compositionally biased region" description="Polar residues" evidence="1">
    <location>
        <begin position="50"/>
        <end position="61"/>
    </location>
</feature>
<sequence>MEQIELTESILFSFFNDMSFSRRDNPLGLRAIPISVPPESPGLGRRIPNSWESTNDPDLMK</sequence>
<evidence type="ECO:0000313" key="3">
    <source>
        <dbReference type="Proteomes" id="UP000268014"/>
    </source>
</evidence>
<name>A0A0N4X813_HAEPC</name>
<keyword evidence="3" id="KW-1185">Reference proteome</keyword>